<dbReference type="Pfam" id="PF00990">
    <property type="entry name" value="GGDEF"/>
    <property type="match status" value="1"/>
</dbReference>
<reference evidence="4 5" key="1">
    <citation type="submission" date="2020-02" db="EMBL/GenBank/DDBJ databases">
        <title>Full genome sequence of Nocardioides sp. R-3366.</title>
        <authorList>
            <person name="Im W.-T."/>
        </authorList>
    </citation>
    <scope>NUCLEOTIDE SEQUENCE [LARGE SCALE GENOMIC DNA]</scope>
    <source>
        <strain evidence="4 5">R-3366</strain>
    </source>
</reference>
<keyword evidence="1" id="KW-0472">Membrane</keyword>
<dbReference type="Pfam" id="PF00563">
    <property type="entry name" value="EAL"/>
    <property type="match status" value="1"/>
</dbReference>
<feature type="transmembrane region" description="Helical" evidence="1">
    <location>
        <begin position="32"/>
        <end position="49"/>
    </location>
</feature>
<dbReference type="NCBIfam" id="TIGR00254">
    <property type="entry name" value="GGDEF"/>
    <property type="match status" value="1"/>
</dbReference>
<dbReference type="PANTHER" id="PTHR33121:SF79">
    <property type="entry name" value="CYCLIC DI-GMP PHOSPHODIESTERASE PDED-RELATED"/>
    <property type="match status" value="1"/>
</dbReference>
<feature type="transmembrane region" description="Helical" evidence="1">
    <location>
        <begin position="95"/>
        <end position="111"/>
    </location>
</feature>
<dbReference type="InterPro" id="IPR000160">
    <property type="entry name" value="GGDEF_dom"/>
</dbReference>
<evidence type="ECO:0000313" key="4">
    <source>
        <dbReference type="EMBL" id="QIG43668.1"/>
    </source>
</evidence>
<feature type="transmembrane region" description="Helical" evidence="1">
    <location>
        <begin position="159"/>
        <end position="178"/>
    </location>
</feature>
<feature type="transmembrane region" description="Helical" evidence="1">
    <location>
        <begin position="285"/>
        <end position="308"/>
    </location>
</feature>
<accession>A0A6G6WEB3</accession>
<dbReference type="Gene3D" id="3.20.20.450">
    <property type="entry name" value="EAL domain"/>
    <property type="match status" value="1"/>
</dbReference>
<dbReference type="CDD" id="cd01948">
    <property type="entry name" value="EAL"/>
    <property type="match status" value="1"/>
</dbReference>
<keyword evidence="5" id="KW-1185">Reference proteome</keyword>
<evidence type="ECO:0000313" key="5">
    <source>
        <dbReference type="Proteomes" id="UP000502996"/>
    </source>
</evidence>
<dbReference type="PANTHER" id="PTHR33121">
    <property type="entry name" value="CYCLIC DI-GMP PHOSPHODIESTERASE PDEF"/>
    <property type="match status" value="1"/>
</dbReference>
<keyword evidence="1" id="KW-0812">Transmembrane</keyword>
<evidence type="ECO:0000259" key="2">
    <source>
        <dbReference type="PROSITE" id="PS50883"/>
    </source>
</evidence>
<dbReference type="PROSITE" id="PS50887">
    <property type="entry name" value="GGDEF"/>
    <property type="match status" value="1"/>
</dbReference>
<evidence type="ECO:0000259" key="3">
    <source>
        <dbReference type="PROSITE" id="PS50887"/>
    </source>
</evidence>
<dbReference type="Gene3D" id="3.30.70.270">
    <property type="match status" value="1"/>
</dbReference>
<dbReference type="SUPFAM" id="SSF55073">
    <property type="entry name" value="Nucleotide cyclase"/>
    <property type="match status" value="1"/>
</dbReference>
<dbReference type="InterPro" id="IPR035919">
    <property type="entry name" value="EAL_sf"/>
</dbReference>
<feature type="transmembrane region" description="Helical" evidence="1">
    <location>
        <begin position="185"/>
        <end position="203"/>
    </location>
</feature>
<gene>
    <name evidence="4" type="ORF">G5V58_13670</name>
</gene>
<dbReference type="SMART" id="SM00052">
    <property type="entry name" value="EAL"/>
    <property type="match status" value="1"/>
</dbReference>
<feature type="domain" description="GGDEF" evidence="3">
    <location>
        <begin position="352"/>
        <end position="474"/>
    </location>
</feature>
<dbReference type="RefSeq" id="WP_165233617.1">
    <property type="nucleotide sequence ID" value="NZ_CP049257.1"/>
</dbReference>
<dbReference type="InterPro" id="IPR050706">
    <property type="entry name" value="Cyclic-di-GMP_PDE-like"/>
</dbReference>
<name>A0A6G6WEB3_9ACTN</name>
<dbReference type="InterPro" id="IPR001633">
    <property type="entry name" value="EAL_dom"/>
</dbReference>
<dbReference type="Proteomes" id="UP000502996">
    <property type="component" value="Chromosome"/>
</dbReference>
<dbReference type="CDD" id="cd01949">
    <property type="entry name" value="GGDEF"/>
    <property type="match status" value="1"/>
</dbReference>
<dbReference type="InterPro" id="IPR029787">
    <property type="entry name" value="Nucleotide_cyclase"/>
</dbReference>
<organism evidence="4 5">
    <name type="scientific">Nocardioides anomalus</name>
    <dbReference type="NCBI Taxonomy" id="2712223"/>
    <lineage>
        <taxon>Bacteria</taxon>
        <taxon>Bacillati</taxon>
        <taxon>Actinomycetota</taxon>
        <taxon>Actinomycetes</taxon>
        <taxon>Propionibacteriales</taxon>
        <taxon>Nocardioidaceae</taxon>
        <taxon>Nocardioides</taxon>
    </lineage>
</organism>
<dbReference type="GO" id="GO:0071111">
    <property type="term" value="F:cyclic-guanylate-specific phosphodiesterase activity"/>
    <property type="evidence" value="ECO:0007669"/>
    <property type="project" value="InterPro"/>
</dbReference>
<dbReference type="EMBL" id="CP049257">
    <property type="protein sequence ID" value="QIG43668.1"/>
    <property type="molecule type" value="Genomic_DNA"/>
</dbReference>
<dbReference type="SUPFAM" id="SSF141868">
    <property type="entry name" value="EAL domain-like"/>
    <property type="match status" value="1"/>
</dbReference>
<feature type="domain" description="EAL" evidence="2">
    <location>
        <begin position="468"/>
        <end position="706"/>
    </location>
</feature>
<keyword evidence="1" id="KW-1133">Transmembrane helix</keyword>
<dbReference type="InterPro" id="IPR043128">
    <property type="entry name" value="Rev_trsase/Diguanyl_cyclase"/>
</dbReference>
<sequence length="709" mass="74352">MGRLSRPAVVVAPLALAGGGYAALPAGPARDGVFAALGLVCVVVAAIGLRRHRPRRVTGWVLVLAGFAGWVVGDALFSLQGAWGIDAYPAPADGAYLAAYVLMTVGLAVMVRRGRGPAELAALLDAAVVATGVAVVAGVFVLAPIATDSSLGVLAKLTSAFYPVADVLLLGILVRCWALPGSRPLALRMLMSALGLVLVGDLYYTGTTLATGSVETQLGNDLVWYAGYVVLAASTWDRSLRELSDPAPRAEEGVDPARRLLVLTGGLLLPPASLLADGLDGHLSAWPVVVAGSAVLSVLVLVRVAGLLRVVRLQSEQLSALARSDALTGVPNRRTWDFELARACRSASESGRPLSVALLDLDHFKDYNDAHGHPAGDRLLKEATAAWGQHLRTGEVLARVGGEEFGVLFPDHDGEAARLRLLEMLVDTPAGQTFSAGVATWHQDTDSAVTVAAADEALYSAKRGGRNQVRVAPYVPADLLLPQPRIALQPIVDLATGTTVGMEALSRFAGTGPMEVFEQARTLGRLAELEAAAIGSARMVAVPRMLLSVNVDIASLTAPEVRAALAGDLEYVVVEVTEHTHSPADPGRVAEIQDVLADYRERGALVAVDDWGTGYSDMARLDLIEPEIVKVDMSVVQGLDSARSRALLGTVLAWATRRGAKVCAEGIETQEQLQILGDLGVHLGQGFLLGVPELAGAHRRTQAPEPAAQ</sequence>
<protein>
    <submittedName>
        <fullName evidence="4">Bifunctional diguanylate cyclase/phosphodiesterase</fullName>
    </submittedName>
</protein>
<proteinExistence type="predicted"/>
<feature type="transmembrane region" description="Helical" evidence="1">
    <location>
        <begin position="123"/>
        <end position="147"/>
    </location>
</feature>
<evidence type="ECO:0000256" key="1">
    <source>
        <dbReference type="SAM" id="Phobius"/>
    </source>
</evidence>
<dbReference type="PROSITE" id="PS50883">
    <property type="entry name" value="EAL"/>
    <property type="match status" value="1"/>
</dbReference>
<dbReference type="KEGG" id="nano:G5V58_13670"/>
<dbReference type="FunFam" id="3.30.70.270:FF:000001">
    <property type="entry name" value="Diguanylate cyclase domain protein"/>
    <property type="match status" value="1"/>
</dbReference>
<feature type="transmembrane region" description="Helical" evidence="1">
    <location>
        <begin position="61"/>
        <end position="83"/>
    </location>
</feature>
<dbReference type="SMART" id="SM00267">
    <property type="entry name" value="GGDEF"/>
    <property type="match status" value="1"/>
</dbReference>
<dbReference type="AlphaFoldDB" id="A0A6G6WEB3"/>